<dbReference type="InterPro" id="IPR011989">
    <property type="entry name" value="ARM-like"/>
</dbReference>
<reference evidence="1" key="1">
    <citation type="submission" date="2016-10" db="EMBL/GenBank/DDBJ databases">
        <authorList>
            <person name="Benchimol M."/>
            <person name="Almeida L.G."/>
            <person name="Vasconcelos A.T."/>
            <person name="Perreira-Neves A."/>
            <person name="Rosa I.A."/>
            <person name="Tasca T."/>
            <person name="Bogo M.R."/>
            <person name="de Souza W."/>
        </authorList>
    </citation>
    <scope>NUCLEOTIDE SEQUENCE [LARGE SCALE GENOMIC DNA]</scope>
    <source>
        <strain evidence="1">K</strain>
    </source>
</reference>
<protein>
    <recommendedName>
        <fullName evidence="3">Importin N-terminal domain-containing protein</fullName>
    </recommendedName>
</protein>
<dbReference type="AlphaFoldDB" id="A0A1J4JK23"/>
<evidence type="ECO:0008006" key="3">
    <source>
        <dbReference type="Google" id="ProtNLM"/>
    </source>
</evidence>
<dbReference type="GeneID" id="94829491"/>
<dbReference type="VEuPathDB" id="TrichDB:TRFO_09295"/>
<dbReference type="InterPro" id="IPR016024">
    <property type="entry name" value="ARM-type_fold"/>
</dbReference>
<dbReference type="SUPFAM" id="SSF48371">
    <property type="entry name" value="ARM repeat"/>
    <property type="match status" value="1"/>
</dbReference>
<dbReference type="RefSeq" id="XP_068350741.1">
    <property type="nucleotide sequence ID" value="XM_068494787.1"/>
</dbReference>
<dbReference type="Proteomes" id="UP000179807">
    <property type="component" value="Unassembled WGS sequence"/>
</dbReference>
<comment type="caution">
    <text evidence="1">The sequence shown here is derived from an EMBL/GenBank/DDBJ whole genome shotgun (WGS) entry which is preliminary data.</text>
</comment>
<proteinExistence type="predicted"/>
<dbReference type="Gene3D" id="1.25.10.10">
    <property type="entry name" value="Leucine-rich Repeat Variant"/>
    <property type="match status" value="1"/>
</dbReference>
<sequence>MKVLKDFEADNHLSAEKVSLLTPINMNTPAEEINRNLDILSDLDKNPHGQEEDMQLSQEQVQFLFQQLNNLQTREDAVKSLCNNFYYFEYAYDQSIILYLFNYFNPQSEFGTEGVRIAAILINGILKYRKRHHHHETVDSLLLISDFYNLIWPFFQNSPYIIEMFEHILEIQTRSRHKPSKSNSVYEFLKNHEIFEILNNSLTPENALLINILYFIDSLSLVSDSDQYIEPILQNVLLITLNSQNPEIWRLGFICLGSYSKCNADLAMIIFNNLQFIECFTNPPNSPEFLFYLMNFISRSLKNREKLESSYPGSKLHKYITQYKPMMLQFIYKVIQIDDLKNQSASICLFSDLMFGREMATFCIEQGFVQIFFNMMNLDFPFKLKVDIMKAICSIMSAADEKGVEFLIITGFFDLLDGYIDEIMTEIAHAVIDALENVNWYAEMNPERADWRNFIFDNHNVFECLEKASEGYYKEDEYNLDIDIQTHALSLIQRMYND</sequence>
<gene>
    <name evidence="1" type="ORF">TRFO_09295</name>
</gene>
<organism evidence="1 2">
    <name type="scientific">Tritrichomonas foetus</name>
    <dbReference type="NCBI Taxonomy" id="1144522"/>
    <lineage>
        <taxon>Eukaryota</taxon>
        <taxon>Metamonada</taxon>
        <taxon>Parabasalia</taxon>
        <taxon>Tritrichomonadida</taxon>
        <taxon>Tritrichomonadidae</taxon>
        <taxon>Tritrichomonas</taxon>
    </lineage>
</organism>
<accession>A0A1J4JK23</accession>
<name>A0A1J4JK23_9EUKA</name>
<keyword evidence="2" id="KW-1185">Reference proteome</keyword>
<evidence type="ECO:0000313" key="1">
    <source>
        <dbReference type="EMBL" id="OHS97604.1"/>
    </source>
</evidence>
<dbReference type="EMBL" id="MLAK01001104">
    <property type="protein sequence ID" value="OHS97604.1"/>
    <property type="molecule type" value="Genomic_DNA"/>
</dbReference>
<evidence type="ECO:0000313" key="2">
    <source>
        <dbReference type="Proteomes" id="UP000179807"/>
    </source>
</evidence>